<name>A0A371IF68_MUCPR</name>
<keyword evidence="4" id="KW-0378">Hydrolase</keyword>
<dbReference type="Gene3D" id="3.30.420.10">
    <property type="entry name" value="Ribonuclease H-like superfamily/Ribonuclease H"/>
    <property type="match status" value="2"/>
</dbReference>
<dbReference type="GO" id="GO:0016779">
    <property type="term" value="F:nucleotidyltransferase activity"/>
    <property type="evidence" value="ECO:0007669"/>
    <property type="project" value="UniProtKB-KW"/>
</dbReference>
<dbReference type="InterPro" id="IPR005162">
    <property type="entry name" value="Retrotrans_gag_dom"/>
</dbReference>
<dbReference type="InterPro" id="IPR041588">
    <property type="entry name" value="Integrase_H2C2"/>
</dbReference>
<dbReference type="InterPro" id="IPR043502">
    <property type="entry name" value="DNA/RNA_pol_sf"/>
</dbReference>
<dbReference type="PROSITE" id="PS50879">
    <property type="entry name" value="RNASE_H_1"/>
    <property type="match status" value="1"/>
</dbReference>
<gene>
    <name evidence="11" type="primary">pol</name>
    <name evidence="11" type="ORF">CR513_01377</name>
</gene>
<feature type="compositionally biased region" description="Basic and acidic residues" evidence="7">
    <location>
        <begin position="18"/>
        <end position="30"/>
    </location>
</feature>
<dbReference type="Pfam" id="PF17921">
    <property type="entry name" value="Integrase_H2C2"/>
    <property type="match status" value="1"/>
</dbReference>
<dbReference type="SUPFAM" id="SSF53098">
    <property type="entry name" value="Ribonuclease H-like"/>
    <property type="match status" value="2"/>
</dbReference>
<dbReference type="Pfam" id="PF13456">
    <property type="entry name" value="RVT_3"/>
    <property type="match status" value="1"/>
</dbReference>
<feature type="compositionally biased region" description="Basic and acidic residues" evidence="7">
    <location>
        <begin position="244"/>
        <end position="257"/>
    </location>
</feature>
<evidence type="ECO:0000256" key="1">
    <source>
        <dbReference type="ARBA" id="ARBA00022679"/>
    </source>
</evidence>
<dbReference type="Gene3D" id="3.30.70.270">
    <property type="match status" value="2"/>
</dbReference>
<dbReference type="Gene3D" id="3.10.10.10">
    <property type="entry name" value="HIV Type 1 Reverse Transcriptase, subunit A, domain 1"/>
    <property type="match status" value="1"/>
</dbReference>
<dbReference type="InterPro" id="IPR050951">
    <property type="entry name" value="Retrovirus_Pol_polyprotein"/>
</dbReference>
<dbReference type="PROSITE" id="PS50994">
    <property type="entry name" value="INTEGRASE"/>
    <property type="match status" value="1"/>
</dbReference>
<evidence type="ECO:0000313" key="11">
    <source>
        <dbReference type="EMBL" id="RDY13668.1"/>
    </source>
</evidence>
<dbReference type="CDD" id="cd00303">
    <property type="entry name" value="retropepsin_like"/>
    <property type="match status" value="1"/>
</dbReference>
<dbReference type="InterPro" id="IPR043128">
    <property type="entry name" value="Rev_trsase/Diguanyl_cyclase"/>
</dbReference>
<evidence type="ECO:0000313" key="12">
    <source>
        <dbReference type="Proteomes" id="UP000257109"/>
    </source>
</evidence>
<dbReference type="InterPro" id="IPR002156">
    <property type="entry name" value="RNaseH_domain"/>
</dbReference>
<dbReference type="Proteomes" id="UP000257109">
    <property type="component" value="Unassembled WGS sequence"/>
</dbReference>
<feature type="domain" description="RNase H type-1" evidence="9">
    <location>
        <begin position="1093"/>
        <end position="1217"/>
    </location>
</feature>
<dbReference type="OrthoDB" id="9893755at2759"/>
<dbReference type="Pfam" id="PF00665">
    <property type="entry name" value="rve"/>
    <property type="match status" value="1"/>
</dbReference>
<dbReference type="Gene3D" id="3.10.20.370">
    <property type="match status" value="1"/>
</dbReference>
<protein>
    <submittedName>
        <fullName evidence="11">Retrovirus-related Pol polyprotein from transposon opus</fullName>
    </submittedName>
</protein>
<keyword evidence="3" id="KW-0540">Nuclease</keyword>
<evidence type="ECO:0000256" key="4">
    <source>
        <dbReference type="ARBA" id="ARBA00022759"/>
    </source>
</evidence>
<feature type="non-terminal residue" evidence="11">
    <location>
        <position position="1"/>
    </location>
</feature>
<dbReference type="CDD" id="cd01647">
    <property type="entry name" value="RT_LTR"/>
    <property type="match status" value="1"/>
</dbReference>
<reference evidence="11" key="1">
    <citation type="submission" date="2018-05" db="EMBL/GenBank/DDBJ databases">
        <title>Draft genome of Mucuna pruriens seed.</title>
        <authorList>
            <person name="Nnadi N.E."/>
            <person name="Vos R."/>
            <person name="Hasami M.H."/>
            <person name="Devisetty U.K."/>
            <person name="Aguiy J.C."/>
        </authorList>
    </citation>
    <scope>NUCLEOTIDE SEQUENCE [LARGE SCALE GENOMIC DNA]</scope>
    <source>
        <strain evidence="11">JCA_2017</strain>
    </source>
</reference>
<dbReference type="GO" id="GO:0015074">
    <property type="term" value="P:DNA integration"/>
    <property type="evidence" value="ECO:0007669"/>
    <property type="project" value="InterPro"/>
</dbReference>
<feature type="domain" description="Integrase catalytic" evidence="10">
    <location>
        <begin position="1371"/>
        <end position="1530"/>
    </location>
</feature>
<feature type="domain" description="Reverse transcriptase" evidence="8">
    <location>
        <begin position="697"/>
        <end position="876"/>
    </location>
</feature>
<feature type="region of interest" description="Disordered" evidence="7">
    <location>
        <begin position="211"/>
        <end position="257"/>
    </location>
</feature>
<evidence type="ECO:0000259" key="8">
    <source>
        <dbReference type="PROSITE" id="PS50878"/>
    </source>
</evidence>
<feature type="region of interest" description="Disordered" evidence="7">
    <location>
        <begin position="339"/>
        <end position="400"/>
    </location>
</feature>
<dbReference type="PANTHER" id="PTHR37984">
    <property type="entry name" value="PROTEIN CBG26694"/>
    <property type="match status" value="1"/>
</dbReference>
<feature type="region of interest" description="Disordered" evidence="7">
    <location>
        <begin position="1659"/>
        <end position="1690"/>
    </location>
</feature>
<keyword evidence="5" id="KW-0233">DNA recombination</keyword>
<proteinExistence type="predicted"/>
<feature type="region of interest" description="Disordered" evidence="7">
    <location>
        <begin position="1916"/>
        <end position="1946"/>
    </location>
</feature>
<evidence type="ECO:0000259" key="9">
    <source>
        <dbReference type="PROSITE" id="PS50879"/>
    </source>
</evidence>
<sequence>MAEQREEELRRQMANMQPREEQQPEGRREQLAQPLWRQPFCEEVDNAHIPPHFREISVDPFDGTQDPHAHVQAFQTQMYISGGDDMLSCKLFLGTLRGVALQWLMNLPPRSISTFNDLAGMFLSQFAANKPKRLEVADLFDIRQAGGESLKSYMARFNDATVRVNDPDQKFFVKAFQKGLRIGPFSDALALQKPMNMEEIRLRAEKHIEMEENRREKRGAEQVSREGRPRSTNRQRPLLIGGRDPPRRPEVEMRPEPQVKLTPLKEKKAHILRNICHARLLSFPQVVGGKQLGKNRREWYDFHRAVGYSTEECWTLGSQIEGLIQQGKLGHYVLKEGGERGVRRGESSRNDGQERRNRDGNGRSRSPRPAHFRGTIATISGGEERDNRGYHRQDGQSSQSYQILTGANLTPLGSRSRGCTISFGEEDRKYEQMEDEPMVISVAAEGFKVERVLIDQGSSANILYGSTYRKLGLLGLREVSGYLYGFSGERVPIKGTVEMETTFGEGSNARKIPVVFTVIEVEASYNIIIGRPALNQLKAVVSTYHLCMKYPTSRGVGVIWADSKIARRCYQDSLEVGQRRTAVNSLSLELDPRCHEERERPLPMEKLKEVQVGPLRSMKTKIGTVMTEEQEVELVRCLQQNSDIFAWSPQDMPGIDPNFMTHKLSVSEGAWPVAQRKRKHGEEKRKAIKEETEKLLKAGFIREVRYPEWLANVVMVRKANGKWRMCTDDTDLNKVCPKDPYPLPSIDRLVDNVSGYEFLSFMDAYSGYNQIRMHRGDEEKTAFITDSGAFCYKVMPFGLKNAGATYQRLMDKIFKEVIGQDIEVYVDDMVAKSEGDRNHCETLKRVFRILRHHQLRLNPEKCSFGVQAGRFPGYMLTERGIEANPDKCRAVISMRSPRSVKEVQQLMGKVVALSRFISRVSDIATPVLNTLKKGKNFNWTSQCEEAFLQLKAMLTTPPILIRPEIGWPLHLYISVTETAVSAVLIQEKEKEQRPVYFISKTLQGPETRYQKIEKGALALVIASRRLRPYFQSFSIIVRTDMPIQQVLRKPDLAGRMVAWSVQLSEFDISFEKRGPIKAQALADFITELNAEQELAEGEWYLSTGSGAGVILEGPNGILVEQSLHFDFKASNNQAEYEALLAGMKLALEIEAKRLVAKSDSKLITGQVNGEYQAKDPRLAKYRERAKAMAALFESFKLVHVPRDQNERADLLAKLASTRRGLQRSVIHENINTPTIEKPEVQCNEQKATWVDPLVEYLREGRLPTDSGQANKIRKEAPRYTLIERQLYRRGFSSPLLKCIGPDEAEYVIKEVHEGVCGTHMGGRALAGKIARAGYYWPSLKIDCMDYVKRCDTCQRFADSNQAPAERMHTIMSPWPFHKWGIDILGPFPLAPGQLKFLMVAVDYFTKWVEVEPMATITAKRVKRFIWKKIICRFGLPAEIVSDNGTQFASSATAKFCQELHIRQSFTSVEHPQANGQAEAANRVILRGLRRRLEEAKGRWVEELPQVLWSYHTTPHSTTGETPFSLTYGSEAVIPVEIGEPSPRTALFDPTTNEEELRMNLDLLQETREIAHIKEYAVKARAAKRYNRKTIPRDFQEGDLVLKRITMTAEKNKLTPHWEGPYRVAERVGRGAYRLEHLEGREIPRTWNANNLRSGASVKQVSMNEVKATNPKRAVQEADPGYKPKTGGPGGRPGVFLRINEAEATNPYNGRTRRTGWRRSHHQLTVDDVFEGISLGSINRRVEKLNLCKGFGKPCLKLLNNVSTQLSHSILLFLHLPRLTLNRPVQSGDGLLQVLNGLLPGRKILGSLLQRGVRRSQFLPKVCQDQLKVSPGVGMTDGRVQIPIGRLQVFILDHGPLQIFFKTGLEGNRLRFGPHVPPKHGCGTPTFQTPSQQLWPLAKYAQRAVAASCKCQRRQAASSARDKLRSTARPSKGGGPLAGKVEGSPIS</sequence>
<feature type="compositionally biased region" description="Basic and acidic residues" evidence="7">
    <location>
        <begin position="211"/>
        <end position="229"/>
    </location>
</feature>
<dbReference type="InterPro" id="IPR000477">
    <property type="entry name" value="RT_dom"/>
</dbReference>
<accession>A0A371IF68</accession>
<keyword evidence="1" id="KW-0808">Transferase</keyword>
<dbReference type="Gene3D" id="1.10.340.70">
    <property type="match status" value="1"/>
</dbReference>
<dbReference type="Gene3D" id="2.40.70.10">
    <property type="entry name" value="Acid Proteases"/>
    <property type="match status" value="1"/>
</dbReference>
<feature type="compositionally biased region" description="Basic and acidic residues" evidence="7">
    <location>
        <begin position="382"/>
        <end position="394"/>
    </location>
</feature>
<dbReference type="SUPFAM" id="SSF56672">
    <property type="entry name" value="DNA/RNA polymerases"/>
    <property type="match status" value="1"/>
</dbReference>
<evidence type="ECO:0000256" key="2">
    <source>
        <dbReference type="ARBA" id="ARBA00022695"/>
    </source>
</evidence>
<feature type="region of interest" description="Disordered" evidence="7">
    <location>
        <begin position="1"/>
        <end position="30"/>
    </location>
</feature>
<keyword evidence="12" id="KW-1185">Reference proteome</keyword>
<dbReference type="EMBL" id="QJKJ01000234">
    <property type="protein sequence ID" value="RDY13668.1"/>
    <property type="molecule type" value="Genomic_DNA"/>
</dbReference>
<dbReference type="GO" id="GO:0003676">
    <property type="term" value="F:nucleic acid binding"/>
    <property type="evidence" value="ECO:0007669"/>
    <property type="project" value="InterPro"/>
</dbReference>
<evidence type="ECO:0000256" key="7">
    <source>
        <dbReference type="SAM" id="MobiDB-lite"/>
    </source>
</evidence>
<evidence type="ECO:0000256" key="5">
    <source>
        <dbReference type="ARBA" id="ARBA00023172"/>
    </source>
</evidence>
<dbReference type="FunFam" id="3.30.420.10:FF:000032">
    <property type="entry name" value="Retrovirus-related Pol polyprotein from transposon 297-like Protein"/>
    <property type="match status" value="1"/>
</dbReference>
<evidence type="ECO:0000256" key="3">
    <source>
        <dbReference type="ARBA" id="ARBA00022722"/>
    </source>
</evidence>
<dbReference type="Pfam" id="PF17919">
    <property type="entry name" value="RT_RNaseH_2"/>
    <property type="match status" value="1"/>
</dbReference>
<dbReference type="InterPro" id="IPR036397">
    <property type="entry name" value="RNaseH_sf"/>
</dbReference>
<dbReference type="Pfam" id="PF00078">
    <property type="entry name" value="RVT_1"/>
    <property type="match status" value="1"/>
</dbReference>
<dbReference type="GO" id="GO:0004523">
    <property type="term" value="F:RNA-DNA hybrid ribonuclease activity"/>
    <property type="evidence" value="ECO:0007669"/>
    <property type="project" value="InterPro"/>
</dbReference>
<evidence type="ECO:0000259" key="10">
    <source>
        <dbReference type="PROSITE" id="PS50994"/>
    </source>
</evidence>
<keyword evidence="2" id="KW-0548">Nucleotidyltransferase</keyword>
<dbReference type="PROSITE" id="PS50878">
    <property type="entry name" value="RT_POL"/>
    <property type="match status" value="1"/>
</dbReference>
<keyword evidence="6" id="KW-0511">Multifunctional enzyme</keyword>
<keyword evidence="4" id="KW-0255">Endonuclease</keyword>
<dbReference type="GO" id="GO:0006310">
    <property type="term" value="P:DNA recombination"/>
    <property type="evidence" value="ECO:0007669"/>
    <property type="project" value="UniProtKB-KW"/>
</dbReference>
<dbReference type="Pfam" id="PF03732">
    <property type="entry name" value="Retrotrans_gag"/>
    <property type="match status" value="1"/>
</dbReference>
<dbReference type="InterPro" id="IPR001584">
    <property type="entry name" value="Integrase_cat-core"/>
</dbReference>
<feature type="compositionally biased region" description="Basic and acidic residues" evidence="7">
    <location>
        <begin position="339"/>
        <end position="362"/>
    </location>
</feature>
<dbReference type="PANTHER" id="PTHR37984:SF5">
    <property type="entry name" value="PROTEIN NYNRIN-LIKE"/>
    <property type="match status" value="1"/>
</dbReference>
<dbReference type="InterPro" id="IPR012337">
    <property type="entry name" value="RNaseH-like_sf"/>
</dbReference>
<dbReference type="CDD" id="cd09279">
    <property type="entry name" value="RNase_HI_like"/>
    <property type="match status" value="1"/>
</dbReference>
<organism evidence="11 12">
    <name type="scientific">Mucuna pruriens</name>
    <name type="common">Velvet bean</name>
    <name type="synonym">Dolichos pruriens</name>
    <dbReference type="NCBI Taxonomy" id="157652"/>
    <lineage>
        <taxon>Eukaryota</taxon>
        <taxon>Viridiplantae</taxon>
        <taxon>Streptophyta</taxon>
        <taxon>Embryophyta</taxon>
        <taxon>Tracheophyta</taxon>
        <taxon>Spermatophyta</taxon>
        <taxon>Magnoliopsida</taxon>
        <taxon>eudicotyledons</taxon>
        <taxon>Gunneridae</taxon>
        <taxon>Pentapetalae</taxon>
        <taxon>rosids</taxon>
        <taxon>fabids</taxon>
        <taxon>Fabales</taxon>
        <taxon>Fabaceae</taxon>
        <taxon>Papilionoideae</taxon>
        <taxon>50 kb inversion clade</taxon>
        <taxon>NPAAA clade</taxon>
        <taxon>indigoferoid/millettioid clade</taxon>
        <taxon>Phaseoleae</taxon>
        <taxon>Mucuna</taxon>
    </lineage>
</organism>
<dbReference type="InterPro" id="IPR021109">
    <property type="entry name" value="Peptidase_aspartic_dom_sf"/>
</dbReference>
<comment type="caution">
    <text evidence="11">The sequence shown here is derived from an EMBL/GenBank/DDBJ whole genome shotgun (WGS) entry which is preliminary data.</text>
</comment>
<evidence type="ECO:0000256" key="6">
    <source>
        <dbReference type="ARBA" id="ARBA00023268"/>
    </source>
</evidence>
<dbReference type="InterPro" id="IPR041577">
    <property type="entry name" value="RT_RNaseH_2"/>
</dbReference>